<evidence type="ECO:0000313" key="14">
    <source>
        <dbReference type="RefSeq" id="XP_023939355.1"/>
    </source>
</evidence>
<dbReference type="GO" id="GO:0002009">
    <property type="term" value="P:morphogenesis of an epithelium"/>
    <property type="evidence" value="ECO:0007669"/>
    <property type="project" value="UniProtKB-ARBA"/>
</dbReference>
<dbReference type="InterPro" id="IPR020635">
    <property type="entry name" value="Tyr_kinase_cat_dom"/>
</dbReference>
<dbReference type="InterPro" id="IPR049587">
    <property type="entry name" value="TNK-like_SAM"/>
</dbReference>
<dbReference type="OrthoDB" id="4062651at2759"/>
<evidence type="ECO:0000256" key="4">
    <source>
        <dbReference type="ARBA" id="ARBA00022741"/>
    </source>
</evidence>
<keyword evidence="4 9" id="KW-0547">Nucleotide-binding</keyword>
<evidence type="ECO:0000256" key="6">
    <source>
        <dbReference type="ARBA" id="ARBA00022840"/>
    </source>
</evidence>
<feature type="domain" description="Protein kinase" evidence="11">
    <location>
        <begin position="121"/>
        <end position="386"/>
    </location>
</feature>
<dbReference type="InterPro" id="IPR017441">
    <property type="entry name" value="Protein_kinase_ATP_BS"/>
</dbReference>
<comment type="catalytic activity">
    <reaction evidence="8">
        <text>L-threonyl-[protein] + ATP = O-phospho-L-threonyl-[protein] + ADP + H(+)</text>
        <dbReference type="Rhea" id="RHEA:46608"/>
        <dbReference type="Rhea" id="RHEA-COMP:11060"/>
        <dbReference type="Rhea" id="RHEA-COMP:11605"/>
        <dbReference type="ChEBI" id="CHEBI:15378"/>
        <dbReference type="ChEBI" id="CHEBI:30013"/>
        <dbReference type="ChEBI" id="CHEBI:30616"/>
        <dbReference type="ChEBI" id="CHEBI:61977"/>
        <dbReference type="ChEBI" id="CHEBI:456216"/>
        <dbReference type="EC" id="2.7.11.1"/>
    </reaction>
</comment>
<dbReference type="FunFam" id="1.10.510.10:FF:000521">
    <property type="entry name" value="Tyrosine-protein kinase pr2"/>
    <property type="match status" value="1"/>
</dbReference>
<dbReference type="Pfam" id="PF00786">
    <property type="entry name" value="PBD"/>
    <property type="match status" value="1"/>
</dbReference>
<dbReference type="PROSITE" id="PS00107">
    <property type="entry name" value="PROTEIN_KINASE_ATP"/>
    <property type="match status" value="1"/>
</dbReference>
<dbReference type="InterPro" id="IPR055175">
    <property type="entry name" value="ACK/TNK-like_SAM"/>
</dbReference>
<keyword evidence="5" id="KW-0418">Kinase</keyword>
<dbReference type="InterPro" id="IPR011009">
    <property type="entry name" value="Kinase-like_dom_sf"/>
</dbReference>
<evidence type="ECO:0000256" key="8">
    <source>
        <dbReference type="ARBA" id="ARBA00047899"/>
    </source>
</evidence>
<dbReference type="InterPro" id="IPR050198">
    <property type="entry name" value="Non-receptor_tyrosine_kinases"/>
</dbReference>
<dbReference type="InterPro" id="IPR000719">
    <property type="entry name" value="Prot_kinase_dom"/>
</dbReference>
<dbReference type="PRINTS" id="PR00109">
    <property type="entry name" value="TYRKINASE"/>
</dbReference>
<dbReference type="Pfam" id="PF22931">
    <property type="entry name" value="SAM_TNK"/>
    <property type="match status" value="1"/>
</dbReference>
<dbReference type="InterPro" id="IPR000095">
    <property type="entry name" value="CRIB_dom"/>
</dbReference>
<dbReference type="AlphaFoldDB" id="A0A6J1MUL1"/>
<protein>
    <recommendedName>
        <fullName evidence="1">non-specific protein-tyrosine kinase</fullName>
        <ecNumber evidence="1">2.7.10.2</ecNumber>
    </recommendedName>
</protein>
<dbReference type="GeneID" id="112046794"/>
<evidence type="ECO:0000259" key="11">
    <source>
        <dbReference type="PROSITE" id="PS50011"/>
    </source>
</evidence>
<evidence type="ECO:0000256" key="2">
    <source>
        <dbReference type="ARBA" id="ARBA00022443"/>
    </source>
</evidence>
<feature type="compositionally biased region" description="Low complexity" evidence="10">
    <location>
        <begin position="562"/>
        <end position="576"/>
    </location>
</feature>
<proteinExistence type="predicted"/>
<keyword evidence="6 9" id="KW-0067">ATP-binding</keyword>
<dbReference type="PROSITE" id="PS00109">
    <property type="entry name" value="PROTEIN_KINASE_TYR"/>
    <property type="match status" value="1"/>
</dbReference>
<dbReference type="PROSITE" id="PS50108">
    <property type="entry name" value="CRIB"/>
    <property type="match status" value="1"/>
</dbReference>
<evidence type="ECO:0000256" key="7">
    <source>
        <dbReference type="ARBA" id="ARBA00023137"/>
    </source>
</evidence>
<keyword evidence="13" id="KW-1185">Reference proteome</keyword>
<dbReference type="CDD" id="cd09539">
    <property type="entry name" value="SAM_TNK-like"/>
    <property type="match status" value="1"/>
</dbReference>
<evidence type="ECO:0000256" key="3">
    <source>
        <dbReference type="ARBA" id="ARBA00022679"/>
    </source>
</evidence>
<accession>A0A6J1MUL1</accession>
<feature type="compositionally biased region" description="Low complexity" evidence="10">
    <location>
        <begin position="470"/>
        <end position="482"/>
    </location>
</feature>
<feature type="region of interest" description="Disordered" evidence="10">
    <location>
        <begin position="462"/>
        <end position="482"/>
    </location>
</feature>
<dbReference type="Proteomes" id="UP001652582">
    <property type="component" value="Chromosome Z"/>
</dbReference>
<sequence>MDNISEDHENLREFLEDAELQQYYELFRDILKVSKLSQMKFVGIDDLIQIGLSRPEQRRFKKIYSKYFPNSYINKLKKLLHINKKNDQNKHNQIFTPADFQSVAEVNVKVPTKHIIPIEHITINKELGMGQFGVVQQGTWATGTQRLQVAIKCLGNERMTSNSTEFLKEAAVMHSIDHPNIVRLYGVVLHLDSLMLVTELAPLRSLLECLREVTLRNDFSVGVLCQFAEQICDGMNYLDSKRLIHRDLAARNILVFHKDCVKISDFGLSRALGVGKDYYQTNYNVNLKLPVAWCAPECILYLKFTSASDVWAFAVCLWEMFTYGFQPWAAFSGQQILDAIDVPNFQRLERPECCPDAYYSLMLECWSHDANSRPKFKDLITKLRQIRPDELQATVNFKKPEDNKRPCQYLEYKAGQKITVLGKESFTKSSMWYGVLSGGSCGCFDPSCTKPYVNEERGAFVPGSLSPHPNRNSARSIRSSLLRSDAKRHTFTGKRSIERSMISSPQGDVKHTVHVGLDGAYFGDLSFLDPSGCPPRQIVMPYKPSEDLEEVPLINPNSPSHLTATTSTSPYPLLSSNKPDEVELSLDGGKSKGPKKPYKSLLESSTSKSLLSKVKNATLGRAHKTEDLTKNDEVHEYYEISDTDTESTAAEVRVDVLPESPKGCNDFSQSLLDEMETIFKSLDDREDSSDEEITIYGFKSSHYRLAYI</sequence>
<dbReference type="PROSITE" id="PS50011">
    <property type="entry name" value="PROTEIN_KINASE_DOM"/>
    <property type="match status" value="1"/>
</dbReference>
<dbReference type="CTD" id="36442"/>
<feature type="binding site" evidence="9">
    <location>
        <position position="152"/>
    </location>
    <ligand>
        <name>ATP</name>
        <dbReference type="ChEBI" id="CHEBI:30616"/>
    </ligand>
</feature>
<organism evidence="13 14">
    <name type="scientific">Bicyclus anynana</name>
    <name type="common">Squinting bush brown butterfly</name>
    <dbReference type="NCBI Taxonomy" id="110368"/>
    <lineage>
        <taxon>Eukaryota</taxon>
        <taxon>Metazoa</taxon>
        <taxon>Ecdysozoa</taxon>
        <taxon>Arthropoda</taxon>
        <taxon>Hexapoda</taxon>
        <taxon>Insecta</taxon>
        <taxon>Pterygota</taxon>
        <taxon>Neoptera</taxon>
        <taxon>Endopterygota</taxon>
        <taxon>Lepidoptera</taxon>
        <taxon>Glossata</taxon>
        <taxon>Ditrysia</taxon>
        <taxon>Papilionoidea</taxon>
        <taxon>Nymphalidae</taxon>
        <taxon>Satyrinae</taxon>
        <taxon>Satyrini</taxon>
        <taxon>Mycalesina</taxon>
        <taxon>Bicyclus</taxon>
    </lineage>
</organism>
<dbReference type="Gene3D" id="3.30.200.20">
    <property type="entry name" value="Phosphorylase Kinase, domain 1"/>
    <property type="match status" value="1"/>
</dbReference>
<evidence type="ECO:0000256" key="5">
    <source>
        <dbReference type="ARBA" id="ARBA00022777"/>
    </source>
</evidence>
<gene>
    <name evidence="14" type="primary">LOC112046794</name>
</gene>
<evidence type="ECO:0000259" key="12">
    <source>
        <dbReference type="PROSITE" id="PS50108"/>
    </source>
</evidence>
<dbReference type="Gene3D" id="1.10.510.10">
    <property type="entry name" value="Transferase(Phosphotransferase) domain 1"/>
    <property type="match status" value="1"/>
</dbReference>
<feature type="domain" description="CRIB" evidence="12">
    <location>
        <begin position="502"/>
        <end position="516"/>
    </location>
</feature>
<dbReference type="SUPFAM" id="SSF56112">
    <property type="entry name" value="Protein kinase-like (PK-like)"/>
    <property type="match status" value="1"/>
</dbReference>
<dbReference type="GO" id="GO:0004674">
    <property type="term" value="F:protein serine/threonine kinase activity"/>
    <property type="evidence" value="ECO:0007669"/>
    <property type="project" value="UniProtKB-EC"/>
</dbReference>
<reference evidence="14" key="1">
    <citation type="submission" date="2025-08" db="UniProtKB">
        <authorList>
            <consortium name="RefSeq"/>
        </authorList>
    </citation>
    <scope>IDENTIFICATION</scope>
</reference>
<dbReference type="KEGG" id="bany:112046794"/>
<dbReference type="GO" id="GO:0004715">
    <property type="term" value="F:non-membrane spanning protein tyrosine kinase activity"/>
    <property type="evidence" value="ECO:0007669"/>
    <property type="project" value="UniProtKB-EC"/>
</dbReference>
<keyword evidence="3" id="KW-0808">Transferase</keyword>
<keyword evidence="7" id="KW-0829">Tyrosine-protein kinase</keyword>
<dbReference type="Pfam" id="PF07714">
    <property type="entry name" value="PK_Tyr_Ser-Thr"/>
    <property type="match status" value="1"/>
</dbReference>
<dbReference type="InterPro" id="IPR001245">
    <property type="entry name" value="Ser-Thr/Tyr_kinase_cat_dom"/>
</dbReference>
<dbReference type="PANTHER" id="PTHR24418">
    <property type="entry name" value="TYROSINE-PROTEIN KINASE"/>
    <property type="match status" value="1"/>
</dbReference>
<dbReference type="InterPro" id="IPR008266">
    <property type="entry name" value="Tyr_kinase_AS"/>
</dbReference>
<dbReference type="EC" id="2.7.10.2" evidence="1"/>
<evidence type="ECO:0000256" key="9">
    <source>
        <dbReference type="PROSITE-ProRule" id="PRU10141"/>
    </source>
</evidence>
<feature type="region of interest" description="Disordered" evidence="10">
    <location>
        <begin position="549"/>
        <end position="604"/>
    </location>
</feature>
<dbReference type="SMART" id="SM00219">
    <property type="entry name" value="TyrKc"/>
    <property type="match status" value="1"/>
</dbReference>
<dbReference type="RefSeq" id="XP_023939355.1">
    <property type="nucleotide sequence ID" value="XM_024083587.2"/>
</dbReference>
<dbReference type="GO" id="GO:0005524">
    <property type="term" value="F:ATP binding"/>
    <property type="evidence" value="ECO:0007669"/>
    <property type="project" value="UniProtKB-UniRule"/>
</dbReference>
<evidence type="ECO:0000313" key="13">
    <source>
        <dbReference type="Proteomes" id="UP001652582"/>
    </source>
</evidence>
<evidence type="ECO:0000256" key="1">
    <source>
        <dbReference type="ARBA" id="ARBA00011903"/>
    </source>
</evidence>
<keyword evidence="2" id="KW-0728">SH3 domain</keyword>
<dbReference type="SMART" id="SM00285">
    <property type="entry name" value="PBD"/>
    <property type="match status" value="1"/>
</dbReference>
<name>A0A6J1MUL1_BICAN</name>
<evidence type="ECO:0000256" key="10">
    <source>
        <dbReference type="SAM" id="MobiDB-lite"/>
    </source>
</evidence>